<sequence>MPPRSTWLSGSRVTFRAISLDRSPCEAQARYSGRITCLSLT</sequence>
<dbReference type="Proteomes" id="UP001183643">
    <property type="component" value="Unassembled WGS sequence"/>
</dbReference>
<reference evidence="1" key="1">
    <citation type="submission" date="2023-07" db="EMBL/GenBank/DDBJ databases">
        <title>Sequencing the genomes of 1000 actinobacteria strains.</title>
        <authorList>
            <person name="Klenk H.-P."/>
        </authorList>
    </citation>
    <scope>NUCLEOTIDE SEQUENCE</scope>
    <source>
        <strain evidence="1">DSM 44707</strain>
    </source>
</reference>
<keyword evidence="2" id="KW-1185">Reference proteome</keyword>
<organism evidence="1 2">
    <name type="scientific">Catenuloplanes atrovinosus</name>
    <dbReference type="NCBI Taxonomy" id="137266"/>
    <lineage>
        <taxon>Bacteria</taxon>
        <taxon>Bacillati</taxon>
        <taxon>Actinomycetota</taxon>
        <taxon>Actinomycetes</taxon>
        <taxon>Micromonosporales</taxon>
        <taxon>Micromonosporaceae</taxon>
        <taxon>Catenuloplanes</taxon>
    </lineage>
</organism>
<dbReference type="EMBL" id="JAVDYB010000001">
    <property type="protein sequence ID" value="MDR7274407.1"/>
    <property type="molecule type" value="Genomic_DNA"/>
</dbReference>
<dbReference type="AlphaFoldDB" id="A0AAE4C892"/>
<comment type="caution">
    <text evidence="1">The sequence shown here is derived from an EMBL/GenBank/DDBJ whole genome shotgun (WGS) entry which is preliminary data.</text>
</comment>
<name>A0AAE4C892_9ACTN</name>
<accession>A0AAE4C892</accession>
<protein>
    <submittedName>
        <fullName evidence="1">Uncharacterized protein</fullName>
    </submittedName>
</protein>
<evidence type="ECO:0000313" key="1">
    <source>
        <dbReference type="EMBL" id="MDR7274407.1"/>
    </source>
</evidence>
<evidence type="ECO:0000313" key="2">
    <source>
        <dbReference type="Proteomes" id="UP001183643"/>
    </source>
</evidence>
<gene>
    <name evidence="1" type="ORF">J2S41_001185</name>
</gene>
<proteinExistence type="predicted"/>